<evidence type="ECO:0000313" key="3">
    <source>
        <dbReference type="Proteomes" id="UP000317940"/>
    </source>
</evidence>
<reference evidence="2 3" key="1">
    <citation type="submission" date="2019-06" db="EMBL/GenBank/DDBJ databases">
        <title>Sequencing the genomes of 1000 actinobacteria strains.</title>
        <authorList>
            <person name="Klenk H.-P."/>
        </authorList>
    </citation>
    <scope>NUCLEOTIDE SEQUENCE [LARGE SCALE GENOMIC DNA]</scope>
    <source>
        <strain evidence="2 3">DSM 44826</strain>
    </source>
</reference>
<protein>
    <submittedName>
        <fullName evidence="2">Uncharacterized protein DUF2568</fullName>
    </submittedName>
</protein>
<dbReference type="AlphaFoldDB" id="A0A561UJW3"/>
<proteinExistence type="predicted"/>
<name>A0A561UJW3_9ACTN</name>
<dbReference type="EMBL" id="VIWT01000001">
    <property type="protein sequence ID" value="TWF99626.1"/>
    <property type="molecule type" value="Genomic_DNA"/>
</dbReference>
<feature type="transmembrane region" description="Helical" evidence="1">
    <location>
        <begin position="35"/>
        <end position="56"/>
    </location>
</feature>
<keyword evidence="1" id="KW-0472">Membrane</keyword>
<accession>A0A561UJW3</accession>
<keyword evidence="3" id="KW-1185">Reference proteome</keyword>
<feature type="transmembrane region" description="Helical" evidence="1">
    <location>
        <begin position="12"/>
        <end position="29"/>
    </location>
</feature>
<keyword evidence="1" id="KW-0812">Transmembrane</keyword>
<keyword evidence="1" id="KW-1133">Transmembrane helix</keyword>
<dbReference type="InterPro" id="IPR021214">
    <property type="entry name" value="DUF2568"/>
</dbReference>
<organism evidence="2 3">
    <name type="scientific">Kitasatospora viridis</name>
    <dbReference type="NCBI Taxonomy" id="281105"/>
    <lineage>
        <taxon>Bacteria</taxon>
        <taxon>Bacillati</taxon>
        <taxon>Actinomycetota</taxon>
        <taxon>Actinomycetes</taxon>
        <taxon>Kitasatosporales</taxon>
        <taxon>Streptomycetaceae</taxon>
        <taxon>Kitasatospora</taxon>
    </lineage>
</organism>
<dbReference type="RefSeq" id="WP_145905849.1">
    <property type="nucleotide sequence ID" value="NZ_BAAAMZ010000006.1"/>
</dbReference>
<dbReference type="Proteomes" id="UP000317940">
    <property type="component" value="Unassembled WGS sequence"/>
</dbReference>
<sequence length="116" mass="11975">MLTAAKNANLALAFLLELAVLFSVGLWGFTLSPRLPVKLLAGVGGPLLMVVLWSVFGAPGAPAALHGGIRLAFEVCWFGLGVVALALAGRVAPAVVFGVLFTANTVLARVWHQANA</sequence>
<gene>
    <name evidence="2" type="ORF">FHX73_113473</name>
</gene>
<evidence type="ECO:0000256" key="1">
    <source>
        <dbReference type="SAM" id="Phobius"/>
    </source>
</evidence>
<dbReference type="Pfam" id="PF10823">
    <property type="entry name" value="DUF2568"/>
    <property type="match status" value="1"/>
</dbReference>
<dbReference type="OrthoDB" id="4337111at2"/>
<comment type="caution">
    <text evidence="2">The sequence shown here is derived from an EMBL/GenBank/DDBJ whole genome shotgun (WGS) entry which is preliminary data.</text>
</comment>
<evidence type="ECO:0000313" key="2">
    <source>
        <dbReference type="EMBL" id="TWF99626.1"/>
    </source>
</evidence>